<dbReference type="GeneID" id="99987486"/>
<keyword evidence="1" id="KW-0812">Transmembrane</keyword>
<dbReference type="AlphaFoldDB" id="A0A1I0QW94"/>
<feature type="domain" description="CBU-0592-like" evidence="2">
    <location>
        <begin position="12"/>
        <end position="83"/>
    </location>
</feature>
<name>A0A1I0QW94_9BACT</name>
<keyword evidence="4" id="KW-1185">Reference proteome</keyword>
<sequence>MFGITLTSFVVQLVGWVGTVLFIVSYLQLNRGVWTLKTIKYHTYNILGSIFLVINTVYDYSYAAAMANLFWGVVAVYGFYKYRKPAKEVALKQES</sequence>
<reference evidence="4" key="1">
    <citation type="submission" date="2016-10" db="EMBL/GenBank/DDBJ databases">
        <authorList>
            <person name="Varghese N."/>
            <person name="Submissions S."/>
        </authorList>
    </citation>
    <scope>NUCLEOTIDE SEQUENCE [LARGE SCALE GENOMIC DNA]</scope>
    <source>
        <strain evidence="4">CGMCC 1.12402</strain>
    </source>
</reference>
<evidence type="ECO:0000313" key="4">
    <source>
        <dbReference type="Proteomes" id="UP000199437"/>
    </source>
</evidence>
<organism evidence="3 4">
    <name type="scientific">Roseivirga pacifica</name>
    <dbReference type="NCBI Taxonomy" id="1267423"/>
    <lineage>
        <taxon>Bacteria</taxon>
        <taxon>Pseudomonadati</taxon>
        <taxon>Bacteroidota</taxon>
        <taxon>Cytophagia</taxon>
        <taxon>Cytophagales</taxon>
        <taxon>Roseivirgaceae</taxon>
        <taxon>Roseivirga</taxon>
    </lineage>
</organism>
<feature type="transmembrane region" description="Helical" evidence="1">
    <location>
        <begin position="41"/>
        <end position="58"/>
    </location>
</feature>
<keyword evidence="1" id="KW-1133">Transmembrane helix</keyword>
<feature type="transmembrane region" description="Helical" evidence="1">
    <location>
        <begin position="6"/>
        <end position="29"/>
    </location>
</feature>
<dbReference type="NCBIfam" id="NF047864">
    <property type="entry name" value="CBU_0592_membra"/>
    <property type="match status" value="1"/>
</dbReference>
<dbReference type="EMBL" id="FOIR01000002">
    <property type="protein sequence ID" value="SEW31888.1"/>
    <property type="molecule type" value="Genomic_DNA"/>
</dbReference>
<dbReference type="OrthoDB" id="7063597at2"/>
<accession>A0A1I0QW94</accession>
<dbReference type="RefSeq" id="WP_090259182.1">
    <property type="nucleotide sequence ID" value="NZ_FOIR01000002.1"/>
</dbReference>
<feature type="transmembrane region" description="Helical" evidence="1">
    <location>
        <begin position="64"/>
        <end position="82"/>
    </location>
</feature>
<evidence type="ECO:0000259" key="2">
    <source>
        <dbReference type="Pfam" id="PF26604"/>
    </source>
</evidence>
<dbReference type="STRING" id="1267423.SAMN05216290_2797"/>
<evidence type="ECO:0000313" key="3">
    <source>
        <dbReference type="EMBL" id="SEW31888.1"/>
    </source>
</evidence>
<proteinExistence type="predicted"/>
<dbReference type="Pfam" id="PF26604">
    <property type="entry name" value="CBU_0592"/>
    <property type="match status" value="1"/>
</dbReference>
<dbReference type="Proteomes" id="UP000199437">
    <property type="component" value="Unassembled WGS sequence"/>
</dbReference>
<gene>
    <name evidence="3" type="ORF">SAMN05216290_2797</name>
</gene>
<evidence type="ECO:0000256" key="1">
    <source>
        <dbReference type="SAM" id="Phobius"/>
    </source>
</evidence>
<keyword evidence="1" id="KW-0472">Membrane</keyword>
<dbReference type="InterPro" id="IPR058058">
    <property type="entry name" value="CBU_0592-like"/>
</dbReference>
<protein>
    <recommendedName>
        <fullName evidence="2">CBU-0592-like domain-containing protein</fullName>
    </recommendedName>
</protein>